<name>K9N1J1_ISOPU</name>
<keyword evidence="3" id="KW-0805">Transcription regulation</keyword>
<dbReference type="InterPro" id="IPR050283">
    <property type="entry name" value="E-box_TF_Regulators"/>
</dbReference>
<dbReference type="InterPro" id="IPR036638">
    <property type="entry name" value="HLH_DNA-bd_sf"/>
</dbReference>
<dbReference type="PROSITE" id="PS50888">
    <property type="entry name" value="BHLH"/>
    <property type="match status" value="1"/>
</dbReference>
<keyword evidence="1" id="KW-0217">Developmental protein</keyword>
<dbReference type="SUPFAM" id="SSF47459">
    <property type="entry name" value="HLH, helix-loop-helix DNA-binding domain"/>
    <property type="match status" value="1"/>
</dbReference>
<dbReference type="GO" id="GO:0030154">
    <property type="term" value="P:cell differentiation"/>
    <property type="evidence" value="ECO:0007669"/>
    <property type="project" value="UniProtKB-KW"/>
</dbReference>
<organism evidence="9">
    <name type="scientific">Isodiametra pulchra</name>
    <name type="common">Acoelomorph flatworm</name>
    <name type="synonym">Convoluta pulchra</name>
    <dbReference type="NCBI Taxonomy" id="504439"/>
    <lineage>
        <taxon>Eukaryota</taxon>
        <taxon>Metazoa</taxon>
        <taxon>Xenacoelomorpha</taxon>
        <taxon>Acoelomorpha</taxon>
        <taxon>Acoela</taxon>
        <taxon>Isodiametridae</taxon>
        <taxon>Isodiametra</taxon>
    </lineage>
</organism>
<dbReference type="PANTHER" id="PTHR23349:SF50">
    <property type="entry name" value="PROTEIN TWIST"/>
    <property type="match status" value="1"/>
</dbReference>
<evidence type="ECO:0000256" key="1">
    <source>
        <dbReference type="ARBA" id="ARBA00022473"/>
    </source>
</evidence>
<proteinExistence type="evidence at transcript level"/>
<reference evidence="9" key="1">
    <citation type="submission" date="2012-09" db="EMBL/GenBank/DDBJ databases">
        <authorList>
            <person name="Chiodin M.M.C.Jr."/>
            <person name="Borve A.A.B."/>
            <person name="Berezikhov E.E.B."/>
            <person name="Ladurner P.P.L."/>
            <person name="Martinez P.P.M."/>
            <person name="Hejnol A.A.H.Sr."/>
        </authorList>
    </citation>
    <scope>NUCLEOTIDE SEQUENCE</scope>
</reference>
<keyword evidence="5" id="KW-0804">Transcription</keyword>
<evidence type="ECO:0000313" key="9">
    <source>
        <dbReference type="EMBL" id="AFY10816.1"/>
    </source>
</evidence>
<feature type="region of interest" description="Disordered" evidence="7">
    <location>
        <begin position="1"/>
        <end position="77"/>
    </location>
</feature>
<feature type="domain" description="BHLH" evidence="8">
    <location>
        <begin position="74"/>
        <end position="125"/>
    </location>
</feature>
<evidence type="ECO:0000256" key="4">
    <source>
        <dbReference type="ARBA" id="ARBA00023125"/>
    </source>
</evidence>
<evidence type="ECO:0000259" key="8">
    <source>
        <dbReference type="PROSITE" id="PS50888"/>
    </source>
</evidence>
<accession>K9N1J1</accession>
<feature type="compositionally biased region" description="Polar residues" evidence="7">
    <location>
        <begin position="65"/>
        <end position="77"/>
    </location>
</feature>
<sequence length="172" mass="19891">MDSIFREMGEPFDSNIDFVNGGQQLTPAHDRKRRRSHDAKSESPDSAFDDESTDQPCKKPRTGRLPSSQEELQQQRALANVRERQRTQSLNETFQQLRAIIPTLPSDKLSKIQTLKLACKYIEFLYQILQCNEMDVRGPPACGYIQQERLSYAFSVWRMQGAWHSFKSGSKY</sequence>
<evidence type="ECO:0000256" key="7">
    <source>
        <dbReference type="SAM" id="MobiDB-lite"/>
    </source>
</evidence>
<dbReference type="Gene3D" id="4.10.280.10">
    <property type="entry name" value="Helix-loop-helix DNA-binding domain"/>
    <property type="match status" value="1"/>
</dbReference>
<dbReference type="GO" id="GO:0000977">
    <property type="term" value="F:RNA polymerase II transcription regulatory region sequence-specific DNA binding"/>
    <property type="evidence" value="ECO:0007669"/>
    <property type="project" value="TreeGrafter"/>
</dbReference>
<keyword evidence="6" id="KW-0539">Nucleus</keyword>
<dbReference type="AlphaFoldDB" id="K9N1J1"/>
<evidence type="ECO:0000256" key="5">
    <source>
        <dbReference type="ARBA" id="ARBA00023163"/>
    </source>
</evidence>
<dbReference type="InterPro" id="IPR011598">
    <property type="entry name" value="bHLH_dom"/>
</dbReference>
<dbReference type="Pfam" id="PF00010">
    <property type="entry name" value="HLH"/>
    <property type="match status" value="1"/>
</dbReference>
<reference evidence="9" key="2">
    <citation type="journal article" date="2013" name="PLoS ONE">
        <title>Mesodermal Gene Expression in the Acoel Isodiametra pulchra Indicates a Low Number of Mesodermal Cell Types and the Endomesodermal Origin of the Gonads.</title>
        <authorList>
            <person name="Chiodin M."/>
            <person name="Borve A."/>
            <person name="Berezikov E."/>
            <person name="Ladurner P."/>
            <person name="Martinez P."/>
            <person name="Hejnol A."/>
        </authorList>
    </citation>
    <scope>NUCLEOTIDE SEQUENCE</scope>
</reference>
<dbReference type="SMART" id="SM00353">
    <property type="entry name" value="HLH"/>
    <property type="match status" value="1"/>
</dbReference>
<dbReference type="FunFam" id="4.10.280.10:FF:000030">
    <property type="entry name" value="Twist transcription factor"/>
    <property type="match status" value="1"/>
</dbReference>
<dbReference type="PANTHER" id="PTHR23349">
    <property type="entry name" value="BASIC HELIX-LOOP-HELIX TRANSCRIPTION FACTOR, TWIST"/>
    <property type="match status" value="1"/>
</dbReference>
<dbReference type="GO" id="GO:0000981">
    <property type="term" value="F:DNA-binding transcription factor activity, RNA polymerase II-specific"/>
    <property type="evidence" value="ECO:0007669"/>
    <property type="project" value="TreeGrafter"/>
</dbReference>
<keyword evidence="4" id="KW-0238">DNA-binding</keyword>
<dbReference type="EMBL" id="JX853985">
    <property type="protein sequence ID" value="AFY10816.1"/>
    <property type="molecule type" value="mRNA"/>
</dbReference>
<evidence type="ECO:0000256" key="6">
    <source>
        <dbReference type="ARBA" id="ARBA00023242"/>
    </source>
</evidence>
<evidence type="ECO:0000256" key="2">
    <source>
        <dbReference type="ARBA" id="ARBA00022782"/>
    </source>
</evidence>
<dbReference type="GO" id="GO:0046983">
    <property type="term" value="F:protein dimerization activity"/>
    <property type="evidence" value="ECO:0007669"/>
    <property type="project" value="InterPro"/>
</dbReference>
<evidence type="ECO:0000256" key="3">
    <source>
        <dbReference type="ARBA" id="ARBA00023015"/>
    </source>
</evidence>
<protein>
    <submittedName>
        <fullName evidence="9">Twist1</fullName>
    </submittedName>
</protein>
<keyword evidence="2" id="KW-0221">Differentiation</keyword>